<dbReference type="EMBL" id="CAJOBI010223975">
    <property type="protein sequence ID" value="CAF5048441.1"/>
    <property type="molecule type" value="Genomic_DNA"/>
</dbReference>
<name>A0A8S3DYT0_9BILA</name>
<dbReference type="AlphaFoldDB" id="A0A8S3DYT0"/>
<sequence length="75" mass="8233">QLIQSKGYPCEEHKVLTKDGYILGVFRISHGRNSSSSSSSSSTAVTRRPVLLQHGLLDTATTWVMNLPNQSLGYI</sequence>
<proteinExistence type="predicted"/>
<dbReference type="InterPro" id="IPR029058">
    <property type="entry name" value="AB_hydrolase_fold"/>
</dbReference>
<reference evidence="2" key="1">
    <citation type="submission" date="2021-02" db="EMBL/GenBank/DDBJ databases">
        <authorList>
            <person name="Nowell W R."/>
        </authorList>
    </citation>
    <scope>NUCLEOTIDE SEQUENCE</scope>
</reference>
<accession>A0A8S3DYT0</accession>
<dbReference type="GO" id="GO:0006629">
    <property type="term" value="P:lipid metabolic process"/>
    <property type="evidence" value="ECO:0007669"/>
    <property type="project" value="InterPro"/>
</dbReference>
<evidence type="ECO:0000259" key="1">
    <source>
        <dbReference type="Pfam" id="PF04083"/>
    </source>
</evidence>
<feature type="domain" description="Partial AB-hydrolase lipase" evidence="1">
    <location>
        <begin position="1"/>
        <end position="67"/>
    </location>
</feature>
<evidence type="ECO:0000313" key="3">
    <source>
        <dbReference type="Proteomes" id="UP000676336"/>
    </source>
</evidence>
<dbReference type="Proteomes" id="UP000676336">
    <property type="component" value="Unassembled WGS sequence"/>
</dbReference>
<dbReference type="PANTHER" id="PTHR11005">
    <property type="entry name" value="LYSOSOMAL ACID LIPASE-RELATED"/>
    <property type="match status" value="1"/>
</dbReference>
<evidence type="ECO:0000313" key="2">
    <source>
        <dbReference type="EMBL" id="CAF5048441.1"/>
    </source>
</evidence>
<dbReference type="Pfam" id="PF04083">
    <property type="entry name" value="Abhydro_lipase"/>
    <property type="match status" value="1"/>
</dbReference>
<feature type="non-terminal residue" evidence="2">
    <location>
        <position position="1"/>
    </location>
</feature>
<gene>
    <name evidence="2" type="ORF">SMN809_LOCUS59055</name>
</gene>
<dbReference type="InterPro" id="IPR006693">
    <property type="entry name" value="AB_hydrolase_lipase"/>
</dbReference>
<feature type="non-terminal residue" evidence="2">
    <location>
        <position position="75"/>
    </location>
</feature>
<protein>
    <recommendedName>
        <fullName evidence="1">Partial AB-hydrolase lipase domain-containing protein</fullName>
    </recommendedName>
</protein>
<dbReference type="SUPFAM" id="SSF53474">
    <property type="entry name" value="alpha/beta-Hydrolases"/>
    <property type="match status" value="1"/>
</dbReference>
<comment type="caution">
    <text evidence="2">The sequence shown here is derived from an EMBL/GenBank/DDBJ whole genome shotgun (WGS) entry which is preliminary data.</text>
</comment>
<organism evidence="2 3">
    <name type="scientific">Rotaria magnacalcarata</name>
    <dbReference type="NCBI Taxonomy" id="392030"/>
    <lineage>
        <taxon>Eukaryota</taxon>
        <taxon>Metazoa</taxon>
        <taxon>Spiralia</taxon>
        <taxon>Gnathifera</taxon>
        <taxon>Rotifera</taxon>
        <taxon>Eurotatoria</taxon>
        <taxon>Bdelloidea</taxon>
        <taxon>Philodinida</taxon>
        <taxon>Philodinidae</taxon>
        <taxon>Rotaria</taxon>
    </lineage>
</organism>
<dbReference type="Gene3D" id="3.40.50.1820">
    <property type="entry name" value="alpha/beta hydrolase"/>
    <property type="match status" value="1"/>
</dbReference>